<name>A0ABQ7H6V1_DUNSA</name>
<feature type="chain" id="PRO_5046263454" evidence="2">
    <location>
        <begin position="19"/>
        <end position="485"/>
    </location>
</feature>
<keyword evidence="1" id="KW-0472">Membrane</keyword>
<feature type="transmembrane region" description="Helical" evidence="1">
    <location>
        <begin position="167"/>
        <end position="189"/>
    </location>
</feature>
<evidence type="ECO:0000256" key="1">
    <source>
        <dbReference type="SAM" id="Phobius"/>
    </source>
</evidence>
<comment type="caution">
    <text evidence="3">The sequence shown here is derived from an EMBL/GenBank/DDBJ whole genome shotgun (WGS) entry which is preliminary data.</text>
</comment>
<evidence type="ECO:0000313" key="4">
    <source>
        <dbReference type="Proteomes" id="UP000815325"/>
    </source>
</evidence>
<feature type="transmembrane region" description="Helical" evidence="1">
    <location>
        <begin position="56"/>
        <end position="77"/>
    </location>
</feature>
<feature type="transmembrane region" description="Helical" evidence="1">
    <location>
        <begin position="84"/>
        <end position="108"/>
    </location>
</feature>
<sequence>MLCHPLVCMLSCLPCSFFLSPCTNSVGCWLPMLCHHLCMLSYLPCSFVSASCVHSVGFPCTVIVSGLHAFMPAMLFFPFPLHKLCWLLAAHALSSFLHAFISAMLLYVCLLRTLCWLPMHCHRLWSACFCMLSYLPCSLMSASCPFSGVCSNSAIVSGLHAFKCAMLFHVCPLPVVCPCSVIVAGQHTFMPTMLSFSFPLHKLCGLLAAPTLSSSLHAFISAMLFYVCLLHMLCWLPKHSSSLVCMLSYLPCSSMSFPCIHPGVCTYSVTVFGPHVAAHALSFQGSAHALSPTLSRPLLSAHLLSSMFVIRLPWFASMLLFQTFQTISDISTVLVHVCPQPLLCCPPMLWHRLWSTSRLLLLSVISEVCSCSGQAWSSPHASLMCMHAGHVLTCRPSGHAHSSTVLASCLFSPVVFCSVRRPPVQCLSSHTLSPSLSSQALSSSSFMCLADYPCSVSFVHRRLPALSFVVFDVHACWPCFVMSRI</sequence>
<keyword evidence="1" id="KW-1133">Transmembrane helix</keyword>
<keyword evidence="1" id="KW-0812">Transmembrane</keyword>
<feature type="transmembrane region" description="Helical" evidence="1">
    <location>
        <begin position="124"/>
        <end position="146"/>
    </location>
</feature>
<feature type="transmembrane region" description="Helical" evidence="1">
    <location>
        <begin position="216"/>
        <end position="236"/>
    </location>
</feature>
<keyword evidence="4" id="KW-1185">Reference proteome</keyword>
<proteinExistence type="predicted"/>
<accession>A0ABQ7H6V1</accession>
<dbReference type="Proteomes" id="UP000815325">
    <property type="component" value="Unassembled WGS sequence"/>
</dbReference>
<keyword evidence="2" id="KW-0732">Signal</keyword>
<feature type="signal peptide" evidence="2">
    <location>
        <begin position="1"/>
        <end position="18"/>
    </location>
</feature>
<evidence type="ECO:0000313" key="3">
    <source>
        <dbReference type="EMBL" id="KAF5842587.1"/>
    </source>
</evidence>
<dbReference type="EMBL" id="MU069459">
    <property type="protein sequence ID" value="KAF5842587.1"/>
    <property type="molecule type" value="Genomic_DNA"/>
</dbReference>
<reference evidence="3" key="1">
    <citation type="submission" date="2017-08" db="EMBL/GenBank/DDBJ databases">
        <authorList>
            <person name="Polle J.E."/>
            <person name="Barry K."/>
            <person name="Cushman J."/>
            <person name="Schmutz J."/>
            <person name="Tran D."/>
            <person name="Hathwaick L.T."/>
            <person name="Yim W.C."/>
            <person name="Jenkins J."/>
            <person name="Mckie-Krisberg Z.M."/>
            <person name="Prochnik S."/>
            <person name="Lindquist E."/>
            <person name="Dockter R.B."/>
            <person name="Adam C."/>
            <person name="Molina H."/>
            <person name="Bunkerborg J."/>
            <person name="Jin E."/>
            <person name="Buchheim M."/>
            <person name="Magnuson J."/>
        </authorList>
    </citation>
    <scope>NUCLEOTIDE SEQUENCE</scope>
    <source>
        <strain evidence="3">CCAP 19/18</strain>
    </source>
</reference>
<gene>
    <name evidence="3" type="ORF">DUNSADRAFT_6436</name>
</gene>
<organism evidence="3 4">
    <name type="scientific">Dunaliella salina</name>
    <name type="common">Green alga</name>
    <name type="synonym">Protococcus salinus</name>
    <dbReference type="NCBI Taxonomy" id="3046"/>
    <lineage>
        <taxon>Eukaryota</taxon>
        <taxon>Viridiplantae</taxon>
        <taxon>Chlorophyta</taxon>
        <taxon>core chlorophytes</taxon>
        <taxon>Chlorophyceae</taxon>
        <taxon>CS clade</taxon>
        <taxon>Chlamydomonadales</taxon>
        <taxon>Dunaliellaceae</taxon>
        <taxon>Dunaliella</taxon>
    </lineage>
</organism>
<protein>
    <submittedName>
        <fullName evidence="3">Uncharacterized protein</fullName>
    </submittedName>
</protein>
<evidence type="ECO:0000256" key="2">
    <source>
        <dbReference type="SAM" id="SignalP"/>
    </source>
</evidence>